<sequence length="294" mass="32429">MLRTPSASIQAEAEIDSSTDCTMVSRSLAAELGANIQPLIGQVHMADQSTVPREGEFTCVLMTAKHVFALRTEVFPGKTNPPVLIGHDIIKQCGIGELPSPLASRDDHPLATTNALDLPADELGDDLVNREQILKAVIAVAEKNAAMDLTKPCPYPEAVENIDEMLSLGFIKPVPQGSGAHFFTTLDITKVYHHPPIAKLDRPKTAFMWAWEQVINYVREYLPHLHHLTLVLDKLHGSQCNGRKKIELDTEQVKVFNDLWKEVAASIKLYHPQSDFPFFVATDASDTGIGTVLY</sequence>
<reference evidence="1 2" key="1">
    <citation type="journal article" date="2015" name="Genome Biol. Evol.">
        <title>Phylogenomic analyses indicate that early fungi evolved digesting cell walls of algal ancestors of land plants.</title>
        <authorList>
            <person name="Chang Y."/>
            <person name="Wang S."/>
            <person name="Sekimoto S."/>
            <person name="Aerts A.L."/>
            <person name="Choi C."/>
            <person name="Clum A."/>
            <person name="LaButti K.M."/>
            <person name="Lindquist E.A."/>
            <person name="Yee Ngan C."/>
            <person name="Ohm R.A."/>
            <person name="Salamov A.A."/>
            <person name="Grigoriev I.V."/>
            <person name="Spatafora J.W."/>
            <person name="Berbee M.L."/>
        </authorList>
    </citation>
    <scope>NUCLEOTIDE SEQUENCE [LARGE SCALE GENOMIC DNA]</scope>
    <source>
        <strain evidence="1 2">NRRL 1564</strain>
    </source>
</reference>
<keyword evidence="2" id="KW-1185">Reference proteome</keyword>
<protein>
    <submittedName>
        <fullName evidence="1">DNA/RNA polymerase</fullName>
    </submittedName>
</protein>
<dbReference type="SUPFAM" id="SSF56672">
    <property type="entry name" value="DNA/RNA polymerases"/>
    <property type="match status" value="1"/>
</dbReference>
<accession>A0A2G5B3I5</accession>
<dbReference type="InterPro" id="IPR043502">
    <property type="entry name" value="DNA/RNA_pol_sf"/>
</dbReference>
<evidence type="ECO:0000313" key="2">
    <source>
        <dbReference type="Proteomes" id="UP000242474"/>
    </source>
</evidence>
<name>A0A2G5B3I5_COERN</name>
<dbReference type="Proteomes" id="UP000242474">
    <property type="component" value="Unassembled WGS sequence"/>
</dbReference>
<organism evidence="1 2">
    <name type="scientific">Coemansia reversa (strain ATCC 12441 / NRRL 1564)</name>
    <dbReference type="NCBI Taxonomy" id="763665"/>
    <lineage>
        <taxon>Eukaryota</taxon>
        <taxon>Fungi</taxon>
        <taxon>Fungi incertae sedis</taxon>
        <taxon>Zoopagomycota</taxon>
        <taxon>Kickxellomycotina</taxon>
        <taxon>Kickxellomycetes</taxon>
        <taxon>Kickxellales</taxon>
        <taxon>Kickxellaceae</taxon>
        <taxon>Coemansia</taxon>
    </lineage>
</organism>
<proteinExistence type="predicted"/>
<dbReference type="EMBL" id="KZ303532">
    <property type="protein sequence ID" value="PIA13579.1"/>
    <property type="molecule type" value="Genomic_DNA"/>
</dbReference>
<gene>
    <name evidence="1" type="ORF">COEREDRAFT_11284</name>
</gene>
<evidence type="ECO:0000313" key="1">
    <source>
        <dbReference type="EMBL" id="PIA13579.1"/>
    </source>
</evidence>
<dbReference type="AlphaFoldDB" id="A0A2G5B3I5"/>
<dbReference type="OrthoDB" id="2285631at2759"/>